<evidence type="ECO:0000313" key="1">
    <source>
        <dbReference type="EMBL" id="EPD12454.1"/>
    </source>
</evidence>
<dbReference type="Proteomes" id="UP000015462">
    <property type="component" value="Unassembled WGS sequence"/>
</dbReference>
<dbReference type="RefSeq" id="WP_015006871.1">
    <property type="nucleotide sequence ID" value="NZ_JARGOU010000007.1"/>
</dbReference>
<sequence length="234" mass="26277">MSTQATATTEGLTAEQVREYLLATPDFFNQYPELLDDIQVVEQHGGVVSLTMRQLAILRDKNEKSQKQLEGLLAIARENDALFGRMQQLTTTLIDARCVEDVFATLDDTLRECFGAEFFAIRLVDENSDSVFPISDVLWQKDNPQLEHFKRLLESQKIKCGLPTHAQAKALFNQQADEVKSAALIPLKVAQQDGILAIGSKDSDRFHTTMGTLFLEHLGELVAKRLNSLQEIKE</sequence>
<keyword evidence="2" id="KW-1185">Reference proteome</keyword>
<comment type="caution">
    <text evidence="1">The sequence shown here is derived from an EMBL/GenBank/DDBJ whole genome shotgun (WGS) entry which is preliminary data.</text>
</comment>
<proteinExistence type="predicted"/>
<gene>
    <name evidence="1" type="ORF">L196_10049</name>
</gene>
<evidence type="ECO:0008006" key="3">
    <source>
        <dbReference type="Google" id="ProtNLM"/>
    </source>
</evidence>
<accession>A0AB33YZW3</accession>
<name>A0AB33YZW3_9GAMM</name>
<dbReference type="PANTHER" id="PTHR38765">
    <property type="entry name" value="DUF484 DOMAIN-CONTAINING PROTEIN"/>
    <property type="match status" value="1"/>
</dbReference>
<dbReference type="AlphaFoldDB" id="A0AB33YZW3"/>
<evidence type="ECO:0000313" key="2">
    <source>
        <dbReference type="Proteomes" id="UP000015462"/>
    </source>
</evidence>
<dbReference type="PANTHER" id="PTHR38765:SF1">
    <property type="entry name" value="DUF484 DOMAIN-CONTAINING PROTEIN"/>
    <property type="match status" value="1"/>
</dbReference>
<protein>
    <recommendedName>
        <fullName evidence="3">DUF484 domain-containing protein</fullName>
    </recommendedName>
</protein>
<reference evidence="1 2" key="1">
    <citation type="journal article" date="2013" name="Genome Announc.">
        <title>Genome Sequence of the Pyrene- and Fluoranthene-Degrading Bacterium Cycloclasticus sp. Strain PY97M.</title>
        <authorList>
            <person name="Cui Z."/>
            <person name="Xu G."/>
            <person name="Li Q."/>
            <person name="Gao W."/>
            <person name="Zheng L."/>
        </authorList>
    </citation>
    <scope>NUCLEOTIDE SEQUENCE [LARGE SCALE GENOMIC DNA]</scope>
    <source>
        <strain evidence="1 2">PY97M</strain>
    </source>
</reference>
<dbReference type="InterPro" id="IPR007435">
    <property type="entry name" value="DUF484"/>
</dbReference>
<dbReference type="EMBL" id="ASHL01000010">
    <property type="protein sequence ID" value="EPD12454.1"/>
    <property type="molecule type" value="Genomic_DNA"/>
</dbReference>
<dbReference type="InterPro" id="IPR029016">
    <property type="entry name" value="GAF-like_dom_sf"/>
</dbReference>
<dbReference type="Pfam" id="PF04340">
    <property type="entry name" value="DUF484"/>
    <property type="match status" value="1"/>
</dbReference>
<dbReference type="Gene3D" id="3.30.450.40">
    <property type="match status" value="1"/>
</dbReference>
<organism evidence="1 2">
    <name type="scientific">Cycloclasticus pugetii</name>
    <dbReference type="NCBI Taxonomy" id="34068"/>
    <lineage>
        <taxon>Bacteria</taxon>
        <taxon>Pseudomonadati</taxon>
        <taxon>Pseudomonadota</taxon>
        <taxon>Gammaproteobacteria</taxon>
        <taxon>Thiotrichales</taxon>
        <taxon>Piscirickettsiaceae</taxon>
        <taxon>Cycloclasticus</taxon>
    </lineage>
</organism>